<reference evidence="1" key="2">
    <citation type="submission" date="2020-09" db="EMBL/GenBank/DDBJ databases">
        <authorList>
            <person name="Sun Q."/>
            <person name="Zhou Y."/>
        </authorList>
    </citation>
    <scope>NUCLEOTIDE SEQUENCE</scope>
    <source>
        <strain evidence="1">CGMCC 1.12987</strain>
    </source>
</reference>
<name>A0A917G1F1_9BACL</name>
<accession>A0A917G1F1</accession>
<comment type="caution">
    <text evidence="1">The sequence shown here is derived from an EMBL/GenBank/DDBJ whole genome shotgun (WGS) entry which is preliminary data.</text>
</comment>
<reference evidence="1" key="1">
    <citation type="journal article" date="2014" name="Int. J. Syst. Evol. Microbiol.">
        <title>Complete genome sequence of Corynebacterium casei LMG S-19264T (=DSM 44701T), isolated from a smear-ripened cheese.</title>
        <authorList>
            <consortium name="US DOE Joint Genome Institute (JGI-PGF)"/>
            <person name="Walter F."/>
            <person name="Albersmeier A."/>
            <person name="Kalinowski J."/>
            <person name="Ruckert C."/>
        </authorList>
    </citation>
    <scope>NUCLEOTIDE SEQUENCE</scope>
    <source>
        <strain evidence="1">CGMCC 1.12987</strain>
    </source>
</reference>
<keyword evidence="2" id="KW-1185">Reference proteome</keyword>
<evidence type="ECO:0000313" key="1">
    <source>
        <dbReference type="EMBL" id="GGG18076.1"/>
    </source>
</evidence>
<organism evidence="1 2">
    <name type="scientific">Paenibacillus abyssi</name>
    <dbReference type="NCBI Taxonomy" id="1340531"/>
    <lineage>
        <taxon>Bacteria</taxon>
        <taxon>Bacillati</taxon>
        <taxon>Bacillota</taxon>
        <taxon>Bacilli</taxon>
        <taxon>Bacillales</taxon>
        <taxon>Paenibacillaceae</taxon>
        <taxon>Paenibacillus</taxon>
    </lineage>
</organism>
<dbReference type="EMBL" id="BMGR01000014">
    <property type="protein sequence ID" value="GGG18076.1"/>
    <property type="molecule type" value="Genomic_DNA"/>
</dbReference>
<dbReference type="RefSeq" id="WP_188532706.1">
    <property type="nucleotide sequence ID" value="NZ_BMGR01000014.1"/>
</dbReference>
<protein>
    <submittedName>
        <fullName evidence="1">Uncharacterized protein</fullName>
    </submittedName>
</protein>
<proteinExistence type="predicted"/>
<sequence length="189" mass="21448">MASPDKRMVLPSCSLCSRFDSLRGICGITGEKREVFDTETALVCQREGRFIRDINAVPNSFNFYGPNEEIPNFLPDLSRIPVDAGGRPLIVKTNRGLERAVPAYEGLALRVDPVFGEVPSIYTYQGQRELIFRLGVHLAKRVAEREGVELVVHPDEEGSEGRPEAINDFMEEERIRENVRNRSKKGWDW</sequence>
<dbReference type="AlphaFoldDB" id="A0A917G1F1"/>
<evidence type="ECO:0000313" key="2">
    <source>
        <dbReference type="Proteomes" id="UP000644756"/>
    </source>
</evidence>
<gene>
    <name evidence="1" type="ORF">GCM10010916_38590</name>
</gene>
<dbReference type="Proteomes" id="UP000644756">
    <property type="component" value="Unassembled WGS sequence"/>
</dbReference>